<protein>
    <submittedName>
        <fullName evidence="1">Uncharacterized protein</fullName>
    </submittedName>
</protein>
<proteinExistence type="predicted"/>
<dbReference type="AlphaFoldDB" id="A0A645AQG1"/>
<accession>A0A645AQG1</accession>
<evidence type="ECO:0000313" key="1">
    <source>
        <dbReference type="EMBL" id="MPM55146.1"/>
    </source>
</evidence>
<name>A0A645AQG1_9ZZZZ</name>
<sequence>MQTACVDVMKRARLEGDALAIQLHLRRANAARIAHRHHHDRRAALHARILHRPLRLQLRKPRVFGRHMRLERIGIHLVQPACALFHHRAGAHLQVLWQRGQHELPPLLAHAAVLAAALHHVPALHAGGVNDGPHQRLRTRQALHHAALGFAAVALPVAHHALDHRQAHHQQHDDQA</sequence>
<comment type="caution">
    <text evidence="1">The sequence shown here is derived from an EMBL/GenBank/DDBJ whole genome shotgun (WGS) entry which is preliminary data.</text>
</comment>
<gene>
    <name evidence="1" type="ORF">SDC9_101939</name>
</gene>
<organism evidence="1">
    <name type="scientific">bioreactor metagenome</name>
    <dbReference type="NCBI Taxonomy" id="1076179"/>
    <lineage>
        <taxon>unclassified sequences</taxon>
        <taxon>metagenomes</taxon>
        <taxon>ecological metagenomes</taxon>
    </lineage>
</organism>
<dbReference type="EMBL" id="VSSQ01015134">
    <property type="protein sequence ID" value="MPM55146.1"/>
    <property type="molecule type" value="Genomic_DNA"/>
</dbReference>
<reference evidence="1" key="1">
    <citation type="submission" date="2019-08" db="EMBL/GenBank/DDBJ databases">
        <authorList>
            <person name="Kucharzyk K."/>
            <person name="Murdoch R.W."/>
            <person name="Higgins S."/>
            <person name="Loffler F."/>
        </authorList>
    </citation>
    <scope>NUCLEOTIDE SEQUENCE</scope>
</reference>